<dbReference type="EMBL" id="JADCTT010000001">
    <property type="protein sequence ID" value="KAF9760060.1"/>
    <property type="molecule type" value="Genomic_DNA"/>
</dbReference>
<sequence length="190" mass="22073">MPLPVGLVLKARSLVLYWFAVFLNKRNPIRRVSVLKSLSTFLPTVLKSFPAPVEKINRELSRLEDEESSAENLLLERQRQVNEALARISRLRQMQKQLRKKGVEMLKKGLDDMEELEEEERKEAEEKVVGRSWSECEFGKPNLYSKSNPPVPHRWLIFPAFPLTLLWRTFLAELLKAVLLILLLPVELAD</sequence>
<dbReference type="AlphaFoldDB" id="A0A8H7NPR2"/>
<keyword evidence="1" id="KW-0175">Coiled coil</keyword>
<gene>
    <name evidence="2" type="ORF">IM811_001754</name>
</gene>
<comment type="caution">
    <text evidence="2">The sequence shown here is derived from an EMBL/GenBank/DDBJ whole genome shotgun (WGS) entry which is preliminary data.</text>
</comment>
<evidence type="ECO:0000313" key="2">
    <source>
        <dbReference type="EMBL" id="KAF9760060.1"/>
    </source>
</evidence>
<proteinExistence type="predicted"/>
<name>A0A8H7NPR2_BIOOC</name>
<evidence type="ECO:0000256" key="1">
    <source>
        <dbReference type="SAM" id="Coils"/>
    </source>
</evidence>
<reference evidence="2" key="1">
    <citation type="submission" date="2020-10" db="EMBL/GenBank/DDBJ databases">
        <title>High-Quality Genome Resource of Clonostachys rosea strain S41 by Oxford Nanopore Long-Read Sequencing.</title>
        <authorList>
            <person name="Wang H."/>
        </authorList>
    </citation>
    <scope>NUCLEOTIDE SEQUENCE</scope>
    <source>
        <strain evidence="2">S41</strain>
    </source>
</reference>
<evidence type="ECO:0000313" key="3">
    <source>
        <dbReference type="Proteomes" id="UP000616885"/>
    </source>
</evidence>
<feature type="coiled-coil region" evidence="1">
    <location>
        <begin position="53"/>
        <end position="127"/>
    </location>
</feature>
<organism evidence="2 3">
    <name type="scientific">Bionectria ochroleuca</name>
    <name type="common">Gliocladium roseum</name>
    <dbReference type="NCBI Taxonomy" id="29856"/>
    <lineage>
        <taxon>Eukaryota</taxon>
        <taxon>Fungi</taxon>
        <taxon>Dikarya</taxon>
        <taxon>Ascomycota</taxon>
        <taxon>Pezizomycotina</taxon>
        <taxon>Sordariomycetes</taxon>
        <taxon>Hypocreomycetidae</taxon>
        <taxon>Hypocreales</taxon>
        <taxon>Bionectriaceae</taxon>
        <taxon>Clonostachys</taxon>
    </lineage>
</organism>
<accession>A0A8H7NPR2</accession>
<protein>
    <submittedName>
        <fullName evidence="2">Uncharacterized protein</fullName>
    </submittedName>
</protein>
<dbReference type="Proteomes" id="UP000616885">
    <property type="component" value="Unassembled WGS sequence"/>
</dbReference>